<feature type="transmembrane region" description="Helical" evidence="7">
    <location>
        <begin position="263"/>
        <end position="280"/>
    </location>
</feature>
<dbReference type="GO" id="GO:0005886">
    <property type="term" value="C:plasma membrane"/>
    <property type="evidence" value="ECO:0007669"/>
    <property type="project" value="UniProtKB-SubCell"/>
</dbReference>
<keyword evidence="6 7" id="KW-0472">Membrane</keyword>
<sequence length="361" mass="39536">MEIIVNAIILKNKKLEYQSRKIYSCGKERSKCMTNKNFEKGIAFCLLATMSWGGMFPVMTSALQHIDTYTFTCMRYAIAGALFYLVLCRQEPNRIPLDTASLLKAWFFGTCGFAGYQFLVFEGQRLAGAEGALTASIMMATMPLQAFLFNWIVRRKTPKLFVLFFILLSFSGVLLVITRGDFASLVKHPQDFGPQILIILGALCWVIYTAGASYLPDLSPVRYTTITTALGLGSAVVITAGLLGSSVVPVPSGIEVIHTIPHLIYMSLVAGFIGVLAWNIGNKILTPLNGTLFMDVVPITAFTVSAITGKVPHPVQIGGAAITIFSLICNNYFIRRETLRKASTENLPVNISTTTNMSKVN</sequence>
<evidence type="ECO:0000256" key="3">
    <source>
        <dbReference type="ARBA" id="ARBA00022475"/>
    </source>
</evidence>
<evidence type="ECO:0000259" key="8">
    <source>
        <dbReference type="Pfam" id="PF00892"/>
    </source>
</evidence>
<evidence type="ECO:0000256" key="2">
    <source>
        <dbReference type="ARBA" id="ARBA00007362"/>
    </source>
</evidence>
<accession>A0A239WSL8</accession>
<dbReference type="eggNOG" id="COG0697">
    <property type="taxonomic scope" value="Bacteria"/>
</dbReference>
<comment type="subcellular location">
    <subcellularLocation>
        <location evidence="1">Cell membrane</location>
        <topology evidence="1">Multi-pass membrane protein</topology>
    </subcellularLocation>
</comment>
<dbReference type="EMBL" id="LT906441">
    <property type="protein sequence ID" value="SNV36933.1"/>
    <property type="molecule type" value="Genomic_DNA"/>
</dbReference>
<dbReference type="SUPFAM" id="SSF103481">
    <property type="entry name" value="Multidrug resistance efflux transporter EmrE"/>
    <property type="match status" value="1"/>
</dbReference>
<feature type="transmembrane region" description="Helical" evidence="7">
    <location>
        <begin position="315"/>
        <end position="334"/>
    </location>
</feature>
<feature type="transmembrane region" description="Helical" evidence="7">
    <location>
        <begin position="69"/>
        <end position="87"/>
    </location>
</feature>
<keyword evidence="5 7" id="KW-1133">Transmembrane helix</keyword>
<dbReference type="InterPro" id="IPR050638">
    <property type="entry name" value="AA-Vitamin_Transporters"/>
</dbReference>
<feature type="domain" description="EamA" evidence="8">
    <location>
        <begin position="40"/>
        <end position="177"/>
    </location>
</feature>
<evidence type="ECO:0000256" key="4">
    <source>
        <dbReference type="ARBA" id="ARBA00022692"/>
    </source>
</evidence>
<evidence type="ECO:0000256" key="5">
    <source>
        <dbReference type="ARBA" id="ARBA00022989"/>
    </source>
</evidence>
<reference evidence="9 10" key="1">
    <citation type="submission" date="2017-06" db="EMBL/GenBank/DDBJ databases">
        <authorList>
            <consortium name="Pathogen Informatics"/>
        </authorList>
    </citation>
    <scope>NUCLEOTIDE SEQUENCE [LARGE SCALE GENOMIC DNA]</scope>
    <source>
        <strain evidence="9 10">NCTC11865</strain>
    </source>
</reference>
<dbReference type="Pfam" id="PF00892">
    <property type="entry name" value="EamA"/>
    <property type="match status" value="2"/>
</dbReference>
<gene>
    <name evidence="9" type="ORF">SAMEA4412665_01435</name>
</gene>
<comment type="similarity">
    <text evidence="2">Belongs to the EamA transporter family.</text>
</comment>
<evidence type="ECO:0000313" key="10">
    <source>
        <dbReference type="Proteomes" id="UP000215332"/>
    </source>
</evidence>
<dbReference type="AlphaFoldDB" id="A0A239WSL8"/>
<evidence type="ECO:0000256" key="1">
    <source>
        <dbReference type="ARBA" id="ARBA00004651"/>
    </source>
</evidence>
<feature type="transmembrane region" description="Helical" evidence="7">
    <location>
        <begin position="160"/>
        <end position="180"/>
    </location>
</feature>
<protein>
    <submittedName>
        <fullName evidence="9">Carboxylate/amino acid/amine transporter</fullName>
    </submittedName>
</protein>
<feature type="domain" description="EamA" evidence="8">
    <location>
        <begin position="196"/>
        <end position="330"/>
    </location>
</feature>
<organism evidence="9 10">
    <name type="scientific">Cutibacterium granulosum</name>
    <dbReference type="NCBI Taxonomy" id="33011"/>
    <lineage>
        <taxon>Bacteria</taxon>
        <taxon>Bacillati</taxon>
        <taxon>Actinomycetota</taxon>
        <taxon>Actinomycetes</taxon>
        <taxon>Propionibacteriales</taxon>
        <taxon>Propionibacteriaceae</taxon>
        <taxon>Cutibacterium</taxon>
    </lineage>
</organism>
<dbReference type="PANTHER" id="PTHR32322:SF18">
    <property type="entry name" value="S-ADENOSYLMETHIONINE_S-ADENOSYLHOMOCYSTEINE TRANSPORTER"/>
    <property type="match status" value="1"/>
</dbReference>
<keyword evidence="3" id="KW-1003">Cell membrane</keyword>
<feature type="transmembrane region" description="Helical" evidence="7">
    <location>
        <begin position="131"/>
        <end position="153"/>
    </location>
</feature>
<evidence type="ECO:0000313" key="9">
    <source>
        <dbReference type="EMBL" id="SNV36933.1"/>
    </source>
</evidence>
<feature type="transmembrane region" description="Helical" evidence="7">
    <location>
        <begin position="292"/>
        <end position="309"/>
    </location>
</feature>
<dbReference type="InterPro" id="IPR000620">
    <property type="entry name" value="EamA_dom"/>
</dbReference>
<feature type="transmembrane region" description="Helical" evidence="7">
    <location>
        <begin position="223"/>
        <end position="243"/>
    </location>
</feature>
<keyword evidence="4 7" id="KW-0812">Transmembrane</keyword>
<proteinExistence type="inferred from homology"/>
<feature type="transmembrane region" description="Helical" evidence="7">
    <location>
        <begin position="41"/>
        <end position="63"/>
    </location>
</feature>
<dbReference type="Proteomes" id="UP000215332">
    <property type="component" value="Chromosome 1"/>
</dbReference>
<name>A0A239WSL8_9ACTN</name>
<feature type="transmembrane region" description="Helical" evidence="7">
    <location>
        <begin position="99"/>
        <end position="119"/>
    </location>
</feature>
<dbReference type="InterPro" id="IPR037185">
    <property type="entry name" value="EmrE-like"/>
</dbReference>
<dbReference type="PANTHER" id="PTHR32322">
    <property type="entry name" value="INNER MEMBRANE TRANSPORTER"/>
    <property type="match status" value="1"/>
</dbReference>
<feature type="transmembrane region" description="Helical" evidence="7">
    <location>
        <begin position="192"/>
        <end position="211"/>
    </location>
</feature>
<evidence type="ECO:0000256" key="7">
    <source>
        <dbReference type="SAM" id="Phobius"/>
    </source>
</evidence>
<dbReference type="KEGG" id="cgrn:4412665_01435"/>
<evidence type="ECO:0000256" key="6">
    <source>
        <dbReference type="ARBA" id="ARBA00023136"/>
    </source>
</evidence>